<dbReference type="Pfam" id="PF01613">
    <property type="entry name" value="Flavin_Reduct"/>
    <property type="match status" value="1"/>
</dbReference>
<dbReference type="Gene3D" id="2.30.110.10">
    <property type="entry name" value="Electron Transport, Fmn-binding Protein, Chain A"/>
    <property type="match status" value="1"/>
</dbReference>
<dbReference type="AlphaFoldDB" id="A0A4Q7U518"/>
<dbReference type="GO" id="GO:0006208">
    <property type="term" value="P:pyrimidine nucleobase catabolic process"/>
    <property type="evidence" value="ECO:0007669"/>
    <property type="project" value="TreeGrafter"/>
</dbReference>
<protein>
    <submittedName>
        <fullName evidence="3">Flavin reductase (NADH)</fullName>
    </submittedName>
</protein>
<keyword evidence="1" id="KW-0560">Oxidoreductase</keyword>
<evidence type="ECO:0000313" key="3">
    <source>
        <dbReference type="EMBL" id="RZT68776.1"/>
    </source>
</evidence>
<dbReference type="PANTHER" id="PTHR30466:SF1">
    <property type="entry name" value="FMN REDUCTASE (NADH) RUTF"/>
    <property type="match status" value="1"/>
</dbReference>
<reference evidence="3 4" key="1">
    <citation type="journal article" date="2015" name="Stand. Genomic Sci.">
        <title>Genomic Encyclopedia of Bacterial and Archaeal Type Strains, Phase III: the genomes of soil and plant-associated and newly described type strains.</title>
        <authorList>
            <person name="Whitman W.B."/>
            <person name="Woyke T."/>
            <person name="Klenk H.P."/>
            <person name="Zhou Y."/>
            <person name="Lilburn T.G."/>
            <person name="Beck B.J."/>
            <person name="De Vos P."/>
            <person name="Vandamme P."/>
            <person name="Eisen J.A."/>
            <person name="Garrity G."/>
            <person name="Hugenholtz P."/>
            <person name="Kyrpides N.C."/>
        </authorList>
    </citation>
    <scope>NUCLEOTIDE SEQUENCE [LARGE SCALE GENOMIC DNA]</scope>
    <source>
        <strain evidence="3 4">RF6</strain>
    </source>
</reference>
<comment type="caution">
    <text evidence="3">The sequence shown here is derived from an EMBL/GenBank/DDBJ whole genome shotgun (WGS) entry which is preliminary data.</text>
</comment>
<accession>A0A4Q7U518</accession>
<gene>
    <name evidence="3" type="ORF">EV139_0504</name>
</gene>
<organism evidence="3 4">
    <name type="scientific">Leucobacter luti</name>
    <dbReference type="NCBI Taxonomy" id="340320"/>
    <lineage>
        <taxon>Bacteria</taxon>
        <taxon>Bacillati</taxon>
        <taxon>Actinomycetota</taxon>
        <taxon>Actinomycetes</taxon>
        <taxon>Micrococcales</taxon>
        <taxon>Microbacteriaceae</taxon>
        <taxon>Leucobacter</taxon>
    </lineage>
</organism>
<dbReference type="GO" id="GO:0010181">
    <property type="term" value="F:FMN binding"/>
    <property type="evidence" value="ECO:0007669"/>
    <property type="project" value="InterPro"/>
</dbReference>
<name>A0A4Q7U518_9MICO</name>
<dbReference type="InterPro" id="IPR050268">
    <property type="entry name" value="NADH-dep_flavin_reductase"/>
</dbReference>
<evidence type="ECO:0000256" key="1">
    <source>
        <dbReference type="ARBA" id="ARBA00023002"/>
    </source>
</evidence>
<dbReference type="RefSeq" id="WP_198677418.1">
    <property type="nucleotide sequence ID" value="NZ_QYAG01000005.1"/>
</dbReference>
<dbReference type="EMBL" id="SHKI01000002">
    <property type="protein sequence ID" value="RZT68776.1"/>
    <property type="molecule type" value="Genomic_DNA"/>
</dbReference>
<dbReference type="InterPro" id="IPR002563">
    <property type="entry name" value="Flavin_Rdtase-like_dom"/>
</dbReference>
<dbReference type="InterPro" id="IPR012349">
    <property type="entry name" value="Split_barrel_FMN-bd"/>
</dbReference>
<dbReference type="SMART" id="SM00903">
    <property type="entry name" value="Flavin_Reduct"/>
    <property type="match status" value="1"/>
</dbReference>
<evidence type="ECO:0000313" key="4">
    <source>
        <dbReference type="Proteomes" id="UP000291832"/>
    </source>
</evidence>
<dbReference type="PANTHER" id="PTHR30466">
    <property type="entry name" value="FLAVIN REDUCTASE"/>
    <property type="match status" value="1"/>
</dbReference>
<dbReference type="Proteomes" id="UP000291832">
    <property type="component" value="Unassembled WGS sequence"/>
</dbReference>
<keyword evidence="4" id="KW-1185">Reference proteome</keyword>
<sequence>MTSAQPDQLSFREAMASLASAVSIVTTAGPAGTGGITVSAVSSVTDTPPTILVCVNRLSGMHAAFRGNGRLAINLLSGEQSQMALHFAGATQVPMAERLSWPDWETSDGLPVLRGVVVRATGRIVRDIEVGTHSVFFVELDRVETDTEQLGLAYFRRTFVPVAAASRQGSTWQFYDEWSDPGLASSLSQPIHDEAYRTGGASTAITT</sequence>
<dbReference type="GO" id="GO:0042602">
    <property type="term" value="F:riboflavin reductase (NADPH) activity"/>
    <property type="evidence" value="ECO:0007669"/>
    <property type="project" value="TreeGrafter"/>
</dbReference>
<evidence type="ECO:0000259" key="2">
    <source>
        <dbReference type="SMART" id="SM00903"/>
    </source>
</evidence>
<dbReference type="SUPFAM" id="SSF50475">
    <property type="entry name" value="FMN-binding split barrel"/>
    <property type="match status" value="1"/>
</dbReference>
<proteinExistence type="predicted"/>
<feature type="domain" description="Flavin reductase like" evidence="2">
    <location>
        <begin position="15"/>
        <end position="161"/>
    </location>
</feature>